<dbReference type="GO" id="GO:0097363">
    <property type="term" value="F:protein O-acetylglucosaminyltransferase activity"/>
    <property type="evidence" value="ECO:0007669"/>
    <property type="project" value="UniProtKB-EC"/>
</dbReference>
<protein>
    <recommendedName>
        <fullName evidence="7">EGF domain-specific O-linked N-acetylglucosamine transferase</fullName>
        <ecNumber evidence="1">2.4.1.255</ecNumber>
    </recommendedName>
    <alternativeName>
        <fullName evidence="8">Extracellular O-linked N-acetylglucosamine transferase</fullName>
    </alternativeName>
</protein>
<proteinExistence type="predicted"/>
<keyword evidence="2" id="KW-0328">Glycosyltransferase</keyword>
<organism evidence="13 14">
    <name type="scientific">Dreissena polymorpha</name>
    <name type="common">Zebra mussel</name>
    <name type="synonym">Mytilus polymorpha</name>
    <dbReference type="NCBI Taxonomy" id="45954"/>
    <lineage>
        <taxon>Eukaryota</taxon>
        <taxon>Metazoa</taxon>
        <taxon>Spiralia</taxon>
        <taxon>Lophotrochozoa</taxon>
        <taxon>Mollusca</taxon>
        <taxon>Bivalvia</taxon>
        <taxon>Autobranchia</taxon>
        <taxon>Heteroconchia</taxon>
        <taxon>Euheterodonta</taxon>
        <taxon>Imparidentia</taxon>
        <taxon>Neoheterodontei</taxon>
        <taxon>Myida</taxon>
        <taxon>Dreissenoidea</taxon>
        <taxon>Dreissenidae</taxon>
        <taxon>Dreissena</taxon>
    </lineage>
</organism>
<reference evidence="13" key="2">
    <citation type="submission" date="2020-11" db="EMBL/GenBank/DDBJ databases">
        <authorList>
            <person name="McCartney M.A."/>
            <person name="Auch B."/>
            <person name="Kono T."/>
            <person name="Mallez S."/>
            <person name="Becker A."/>
            <person name="Gohl D.M."/>
            <person name="Silverstein K.A.T."/>
            <person name="Koren S."/>
            <person name="Bechman K.B."/>
            <person name="Herman A."/>
            <person name="Abrahante J.E."/>
            <person name="Garbe J."/>
        </authorList>
    </citation>
    <scope>NUCLEOTIDE SEQUENCE</scope>
    <source>
        <strain evidence="13">Duluth1</strain>
        <tissue evidence="13">Whole animal</tissue>
    </source>
</reference>
<keyword evidence="11" id="KW-0812">Transmembrane</keyword>
<evidence type="ECO:0000256" key="4">
    <source>
        <dbReference type="ARBA" id="ARBA00022729"/>
    </source>
</evidence>
<evidence type="ECO:0000259" key="12">
    <source>
        <dbReference type="Pfam" id="PF04577"/>
    </source>
</evidence>
<keyword evidence="5" id="KW-0256">Endoplasmic reticulum</keyword>
<evidence type="ECO:0000256" key="1">
    <source>
        <dbReference type="ARBA" id="ARBA00011970"/>
    </source>
</evidence>
<dbReference type="PANTHER" id="PTHR20961">
    <property type="entry name" value="GLYCOSYLTRANSFERASE"/>
    <property type="match status" value="1"/>
</dbReference>
<evidence type="ECO:0000256" key="5">
    <source>
        <dbReference type="ARBA" id="ARBA00022824"/>
    </source>
</evidence>
<evidence type="ECO:0000256" key="2">
    <source>
        <dbReference type="ARBA" id="ARBA00022676"/>
    </source>
</evidence>
<dbReference type="Pfam" id="PF04577">
    <property type="entry name" value="Glyco_transf_61"/>
    <property type="match status" value="1"/>
</dbReference>
<evidence type="ECO:0000256" key="8">
    <source>
        <dbReference type="ARBA" id="ARBA00042574"/>
    </source>
</evidence>
<evidence type="ECO:0000256" key="9">
    <source>
        <dbReference type="ARBA" id="ARBA00048317"/>
    </source>
</evidence>
<evidence type="ECO:0000256" key="11">
    <source>
        <dbReference type="SAM" id="Phobius"/>
    </source>
</evidence>
<evidence type="ECO:0000313" key="14">
    <source>
        <dbReference type="Proteomes" id="UP000828390"/>
    </source>
</evidence>
<gene>
    <name evidence="13" type="ORF">DPMN_135150</name>
</gene>
<evidence type="ECO:0000256" key="10">
    <source>
        <dbReference type="ARBA" id="ARBA00049432"/>
    </source>
</evidence>
<accession>A0A9D4G3D2</accession>
<comment type="catalytic activity">
    <reaction evidence="10">
        <text>L-threonyl-[protein] + UDP-N-acetyl-alpha-D-glucosamine = 3-O-(N-acetyl-beta-D-glucosaminyl)-L-threonyl-[protein] + UDP + H(+)</text>
        <dbReference type="Rhea" id="RHEA:48908"/>
        <dbReference type="Rhea" id="RHEA-COMP:11060"/>
        <dbReference type="Rhea" id="RHEA-COMP:12252"/>
        <dbReference type="ChEBI" id="CHEBI:15378"/>
        <dbReference type="ChEBI" id="CHEBI:30013"/>
        <dbReference type="ChEBI" id="CHEBI:57705"/>
        <dbReference type="ChEBI" id="CHEBI:58223"/>
        <dbReference type="ChEBI" id="CHEBI:90840"/>
        <dbReference type="EC" id="2.4.1.255"/>
    </reaction>
</comment>
<feature type="domain" description="Glycosyltransferase 61 catalytic" evidence="12">
    <location>
        <begin position="212"/>
        <end position="335"/>
    </location>
</feature>
<comment type="catalytic activity">
    <reaction evidence="9">
        <text>L-seryl-[protein] + UDP-N-acetyl-alpha-D-glucosamine = 3-O-(N-acetyl-beta-D-glucosaminyl)-L-seryl-[protein] + UDP + H(+)</text>
        <dbReference type="Rhea" id="RHEA:48904"/>
        <dbReference type="Rhea" id="RHEA-COMP:9863"/>
        <dbReference type="Rhea" id="RHEA-COMP:12251"/>
        <dbReference type="ChEBI" id="CHEBI:15378"/>
        <dbReference type="ChEBI" id="CHEBI:29999"/>
        <dbReference type="ChEBI" id="CHEBI:57705"/>
        <dbReference type="ChEBI" id="CHEBI:58223"/>
        <dbReference type="ChEBI" id="CHEBI:90838"/>
        <dbReference type="EC" id="2.4.1.255"/>
    </reaction>
</comment>
<feature type="transmembrane region" description="Helical" evidence="11">
    <location>
        <begin position="12"/>
        <end position="30"/>
    </location>
</feature>
<keyword evidence="4" id="KW-0732">Signal</keyword>
<dbReference type="InterPro" id="IPR049625">
    <property type="entry name" value="Glyco_transf_61_cat"/>
</dbReference>
<evidence type="ECO:0000256" key="6">
    <source>
        <dbReference type="ARBA" id="ARBA00023180"/>
    </source>
</evidence>
<dbReference type="EMBL" id="JAIWYP010000006">
    <property type="protein sequence ID" value="KAH3806822.1"/>
    <property type="molecule type" value="Genomic_DNA"/>
</dbReference>
<dbReference type="AlphaFoldDB" id="A0A9D4G3D2"/>
<dbReference type="InterPro" id="IPR007657">
    <property type="entry name" value="Glycosyltransferase_61"/>
</dbReference>
<keyword evidence="14" id="KW-1185">Reference proteome</keyword>
<sequence length="398" mass="47080">MMMIRRFRNQHAVLLAIVVIGTICIVLFMSPKPIRQETEYPLDEWVRTPTIDCYGHFRAYGHEFAWLQYSHILSNTTFSVPCDSKVPAYNFRYSIEGPLQMWMGNLMPYPTAYITDQDSHYVTAPTFVIKRIEAHNLYHTLCEWMNVFLVSKVMKLNASLVDIVWIDDRPPSPLDDTWTVLFDNVYIYKRDENLVYKNLIWNIIGYNSPINFHNLPAAPYFEDFRDFFLKAYGVSDEKRLDCNILKITVILRKDYMTHPERKELFNGLVHRKFKNEDEIVDNVKSVFTQATVETVILEQMSMLDQLKVMTQTDVLIGMHGAGMSHVMFLPAHAAVFEIFPQYWGFLRHFKAFARWRGVKYFGWKNEDLKNEFDGFYTYIPSSVVREHCQKILNWRCMW</sequence>
<keyword evidence="11" id="KW-0472">Membrane</keyword>
<evidence type="ECO:0000313" key="13">
    <source>
        <dbReference type="EMBL" id="KAH3806822.1"/>
    </source>
</evidence>
<dbReference type="Proteomes" id="UP000828390">
    <property type="component" value="Unassembled WGS sequence"/>
</dbReference>
<dbReference type="EC" id="2.4.1.255" evidence="1"/>
<reference evidence="13" key="1">
    <citation type="journal article" date="2019" name="bioRxiv">
        <title>The Genome of the Zebra Mussel, Dreissena polymorpha: A Resource for Invasive Species Research.</title>
        <authorList>
            <person name="McCartney M.A."/>
            <person name="Auch B."/>
            <person name="Kono T."/>
            <person name="Mallez S."/>
            <person name="Zhang Y."/>
            <person name="Obille A."/>
            <person name="Becker A."/>
            <person name="Abrahante J.E."/>
            <person name="Garbe J."/>
            <person name="Badalamenti J.P."/>
            <person name="Herman A."/>
            <person name="Mangelson H."/>
            <person name="Liachko I."/>
            <person name="Sullivan S."/>
            <person name="Sone E.D."/>
            <person name="Koren S."/>
            <person name="Silverstein K.A.T."/>
            <person name="Beckman K.B."/>
            <person name="Gohl D.M."/>
        </authorList>
    </citation>
    <scope>NUCLEOTIDE SEQUENCE</scope>
    <source>
        <strain evidence="13">Duluth1</strain>
        <tissue evidence="13">Whole animal</tissue>
    </source>
</reference>
<name>A0A9D4G3D2_DREPO</name>
<evidence type="ECO:0000256" key="7">
    <source>
        <dbReference type="ARBA" id="ARBA00040944"/>
    </source>
</evidence>
<keyword evidence="6" id="KW-0325">Glycoprotein</keyword>
<comment type="caution">
    <text evidence="13">The sequence shown here is derived from an EMBL/GenBank/DDBJ whole genome shotgun (WGS) entry which is preliminary data.</text>
</comment>
<keyword evidence="11" id="KW-1133">Transmembrane helix</keyword>
<evidence type="ECO:0000256" key="3">
    <source>
        <dbReference type="ARBA" id="ARBA00022679"/>
    </source>
</evidence>
<dbReference type="PANTHER" id="PTHR20961:SF148">
    <property type="entry name" value="EGF DOMAIN-SPECIFIC O-LINKED N-ACETYLGLUCOSAMINE TRANSFERASE"/>
    <property type="match status" value="1"/>
</dbReference>
<keyword evidence="3" id="KW-0808">Transferase</keyword>